<evidence type="ECO:0000256" key="1">
    <source>
        <dbReference type="SAM" id="MobiDB-lite"/>
    </source>
</evidence>
<feature type="region of interest" description="Disordered" evidence="1">
    <location>
        <begin position="241"/>
        <end position="272"/>
    </location>
</feature>
<feature type="compositionally biased region" description="Low complexity" evidence="1">
    <location>
        <begin position="164"/>
        <end position="184"/>
    </location>
</feature>
<dbReference type="OrthoDB" id="5840030at2759"/>
<reference evidence="2 3" key="1">
    <citation type="submission" date="2018-11" db="EMBL/GenBank/DDBJ databases">
        <authorList>
            <consortium name="Pathogen Informatics"/>
        </authorList>
    </citation>
    <scope>NUCLEOTIDE SEQUENCE [LARGE SCALE GENOMIC DNA]</scope>
</reference>
<organism evidence="3 4">
    <name type="scientific">Heligmosomoides polygyrus</name>
    <name type="common">Parasitic roundworm</name>
    <dbReference type="NCBI Taxonomy" id="6339"/>
    <lineage>
        <taxon>Eukaryota</taxon>
        <taxon>Metazoa</taxon>
        <taxon>Ecdysozoa</taxon>
        <taxon>Nematoda</taxon>
        <taxon>Chromadorea</taxon>
        <taxon>Rhabditida</taxon>
        <taxon>Rhabditina</taxon>
        <taxon>Rhabditomorpha</taxon>
        <taxon>Strongyloidea</taxon>
        <taxon>Heligmosomidae</taxon>
        <taxon>Heligmosomoides</taxon>
    </lineage>
</organism>
<evidence type="ECO:0000313" key="2">
    <source>
        <dbReference type="EMBL" id="VDP10623.1"/>
    </source>
</evidence>
<dbReference type="AlphaFoldDB" id="A0A183G8A8"/>
<keyword evidence="3" id="KW-1185">Reference proteome</keyword>
<gene>
    <name evidence="2" type="ORF">HPBE_LOCUS18088</name>
</gene>
<name>A0A183G8A8_HELPZ</name>
<feature type="compositionally biased region" description="Basic and acidic residues" evidence="1">
    <location>
        <begin position="126"/>
        <end position="146"/>
    </location>
</feature>
<feature type="region of interest" description="Disordered" evidence="1">
    <location>
        <begin position="126"/>
        <end position="200"/>
    </location>
</feature>
<evidence type="ECO:0000313" key="3">
    <source>
        <dbReference type="Proteomes" id="UP000050761"/>
    </source>
</evidence>
<dbReference type="Proteomes" id="UP000050761">
    <property type="component" value="Unassembled WGS sequence"/>
</dbReference>
<accession>A0A183G8A8</accession>
<dbReference type="EMBL" id="UZAH01030457">
    <property type="protein sequence ID" value="VDP10623.1"/>
    <property type="molecule type" value="Genomic_DNA"/>
</dbReference>
<accession>A0A3P8ENJ5</accession>
<protein>
    <submittedName>
        <fullName evidence="4">LisH domain-containing protein</fullName>
    </submittedName>
</protein>
<evidence type="ECO:0000313" key="4">
    <source>
        <dbReference type="WBParaSite" id="HPBE_0001808901-mRNA-1"/>
    </source>
</evidence>
<reference evidence="4" key="2">
    <citation type="submission" date="2019-09" db="UniProtKB">
        <authorList>
            <consortium name="WormBaseParasite"/>
        </authorList>
    </citation>
    <scope>IDENTIFICATION</scope>
</reference>
<feature type="compositionally biased region" description="Acidic residues" evidence="1">
    <location>
        <begin position="147"/>
        <end position="162"/>
    </location>
</feature>
<dbReference type="WBParaSite" id="HPBE_0001808901-mRNA-1">
    <property type="protein sequence ID" value="HPBE_0001808901-mRNA-1"/>
    <property type="gene ID" value="HPBE_0001808901"/>
</dbReference>
<proteinExistence type="predicted"/>
<sequence>MSLIRESIERIINPAAGKHVTSISDQVFIYHSMIYHYLATNGYPAAAEVMQGECYETFLSRSFLKENVVSYNDDVIEKSLSGHTLKNGVRIQRTIAPTIGVAASPKFSPKPDPAFEEVKDNLKKAIQDSADESVRRREEQIEMEEKSESEEEVVDEDEEESSSEAKSPQSSSSTVESEAEMVTSNWTRRLWGPNPQQLSTDTIIATPAPSRPSQLPPLVDVQHKPRITSIKSIDFDIPELEKSPSVQSVETPRAPLSPVQPAGTAPKQEAADQKASASQCRIFRAFSFIPCYCSFLLSAVHTLRVRVV</sequence>